<protein>
    <submittedName>
        <fullName evidence="2">Putative secreted protein</fullName>
    </submittedName>
</protein>
<reference evidence="2" key="1">
    <citation type="submission" date="2019-12" db="EMBL/GenBank/DDBJ databases">
        <title>An insight into the sialome of adult female Ixodes ricinus ticks feeding for 6 days.</title>
        <authorList>
            <person name="Perner J."/>
            <person name="Ribeiro J.M.C."/>
        </authorList>
    </citation>
    <scope>NUCLEOTIDE SEQUENCE</scope>
    <source>
        <strain evidence="2">Semi-engorged</strain>
        <tissue evidence="2">Salivary glands</tissue>
    </source>
</reference>
<dbReference type="AlphaFoldDB" id="A0A6B0U3V9"/>
<sequence length="75" mass="8463">MFKLQNKRIIVLKIICIWVSLSVKPHHQMEPATISISTSSANQQAAPYIIRNVGEHPALNIQKNTFSSAILFVIY</sequence>
<dbReference type="EMBL" id="GIFC01001297">
    <property type="protein sequence ID" value="MXU83380.1"/>
    <property type="molecule type" value="Transcribed_RNA"/>
</dbReference>
<accession>A0A6B0U3V9</accession>
<evidence type="ECO:0000313" key="2">
    <source>
        <dbReference type="EMBL" id="MXU83380.1"/>
    </source>
</evidence>
<feature type="signal peptide" evidence="1">
    <location>
        <begin position="1"/>
        <end position="22"/>
    </location>
</feature>
<feature type="chain" id="PRO_5025474334" evidence="1">
    <location>
        <begin position="23"/>
        <end position="75"/>
    </location>
</feature>
<organism evidence="2">
    <name type="scientific">Ixodes ricinus</name>
    <name type="common">Common tick</name>
    <name type="synonym">Acarus ricinus</name>
    <dbReference type="NCBI Taxonomy" id="34613"/>
    <lineage>
        <taxon>Eukaryota</taxon>
        <taxon>Metazoa</taxon>
        <taxon>Ecdysozoa</taxon>
        <taxon>Arthropoda</taxon>
        <taxon>Chelicerata</taxon>
        <taxon>Arachnida</taxon>
        <taxon>Acari</taxon>
        <taxon>Parasitiformes</taxon>
        <taxon>Ixodida</taxon>
        <taxon>Ixodoidea</taxon>
        <taxon>Ixodidae</taxon>
        <taxon>Ixodinae</taxon>
        <taxon>Ixodes</taxon>
    </lineage>
</organism>
<evidence type="ECO:0000256" key="1">
    <source>
        <dbReference type="SAM" id="SignalP"/>
    </source>
</evidence>
<name>A0A6B0U3V9_IXORI</name>
<proteinExistence type="predicted"/>
<keyword evidence="1" id="KW-0732">Signal</keyword>